<dbReference type="GO" id="GO:0003677">
    <property type="term" value="F:DNA binding"/>
    <property type="evidence" value="ECO:0007669"/>
    <property type="project" value="UniProtKB-KW"/>
</dbReference>
<dbReference type="InterPro" id="IPR036388">
    <property type="entry name" value="WH-like_DNA-bd_sf"/>
</dbReference>
<keyword evidence="3" id="KW-0731">Sigma factor</keyword>
<accession>A0A5Q2RIF6</accession>
<dbReference type="AlphaFoldDB" id="A0A5Q2RIF6"/>
<dbReference type="Gene3D" id="1.10.1740.10">
    <property type="match status" value="1"/>
</dbReference>
<reference evidence="7 8" key="1">
    <citation type="submission" date="2019-11" db="EMBL/GenBank/DDBJ databases">
        <authorList>
            <person name="He Y."/>
        </authorList>
    </citation>
    <scope>NUCLEOTIDE SEQUENCE [LARGE SCALE GENOMIC DNA]</scope>
    <source>
        <strain evidence="7 8">SCSIO 58843</strain>
    </source>
</reference>
<dbReference type="EMBL" id="CP045851">
    <property type="protein sequence ID" value="QGG96569.1"/>
    <property type="molecule type" value="Genomic_DNA"/>
</dbReference>
<protein>
    <submittedName>
        <fullName evidence="7">Sigma-70 family RNA polymerase sigma factor</fullName>
    </submittedName>
</protein>
<evidence type="ECO:0000256" key="5">
    <source>
        <dbReference type="ARBA" id="ARBA00023163"/>
    </source>
</evidence>
<gene>
    <name evidence="7" type="ORF">GH723_16485</name>
</gene>
<dbReference type="GO" id="GO:0006352">
    <property type="term" value="P:DNA-templated transcription initiation"/>
    <property type="evidence" value="ECO:0007669"/>
    <property type="project" value="InterPro"/>
</dbReference>
<dbReference type="Proteomes" id="UP000334019">
    <property type="component" value="Chromosome"/>
</dbReference>
<dbReference type="InterPro" id="IPR013249">
    <property type="entry name" value="RNA_pol_sigma70_r4_t2"/>
</dbReference>
<evidence type="ECO:0000256" key="3">
    <source>
        <dbReference type="ARBA" id="ARBA00023082"/>
    </source>
</evidence>
<name>A0A5Q2RIF6_9ACTN</name>
<dbReference type="Gene3D" id="1.10.10.10">
    <property type="entry name" value="Winged helix-like DNA-binding domain superfamily/Winged helix DNA-binding domain"/>
    <property type="match status" value="1"/>
</dbReference>
<dbReference type="InterPro" id="IPR014284">
    <property type="entry name" value="RNA_pol_sigma-70_dom"/>
</dbReference>
<evidence type="ECO:0000256" key="1">
    <source>
        <dbReference type="ARBA" id="ARBA00010641"/>
    </source>
</evidence>
<dbReference type="NCBIfam" id="TIGR02937">
    <property type="entry name" value="sigma70-ECF"/>
    <property type="match status" value="1"/>
</dbReference>
<dbReference type="InterPro" id="IPR013325">
    <property type="entry name" value="RNA_pol_sigma_r2"/>
</dbReference>
<evidence type="ECO:0000256" key="2">
    <source>
        <dbReference type="ARBA" id="ARBA00023015"/>
    </source>
</evidence>
<evidence type="ECO:0000313" key="8">
    <source>
        <dbReference type="Proteomes" id="UP000334019"/>
    </source>
</evidence>
<dbReference type="InterPro" id="IPR039425">
    <property type="entry name" value="RNA_pol_sigma-70-like"/>
</dbReference>
<keyword evidence="4" id="KW-0238">DNA-binding</keyword>
<dbReference type="SUPFAM" id="SSF88946">
    <property type="entry name" value="Sigma2 domain of RNA polymerase sigma factors"/>
    <property type="match status" value="1"/>
</dbReference>
<dbReference type="GO" id="GO:0016987">
    <property type="term" value="F:sigma factor activity"/>
    <property type="evidence" value="ECO:0007669"/>
    <property type="project" value="UniProtKB-KW"/>
</dbReference>
<keyword evidence="2" id="KW-0805">Transcription regulation</keyword>
<evidence type="ECO:0000313" key="7">
    <source>
        <dbReference type="EMBL" id="QGG96569.1"/>
    </source>
</evidence>
<dbReference type="SUPFAM" id="SSF88659">
    <property type="entry name" value="Sigma3 and sigma4 domains of RNA polymerase sigma factors"/>
    <property type="match status" value="1"/>
</dbReference>
<dbReference type="InterPro" id="IPR013324">
    <property type="entry name" value="RNA_pol_sigma_r3/r4-like"/>
</dbReference>
<evidence type="ECO:0000259" key="6">
    <source>
        <dbReference type="Pfam" id="PF08281"/>
    </source>
</evidence>
<dbReference type="Pfam" id="PF08281">
    <property type="entry name" value="Sigma70_r4_2"/>
    <property type="match status" value="1"/>
</dbReference>
<sequence length="196" mass="21769">MRVPEHADRTQPRERERCVPIVERTTGTVQAGVVHPGAADGLDFDDCFRHHYARLVRSLGAGADGAEEAVQEAFVEAHLRWRTVSRLDDPVGWVRRVAIRRILNQNRSLLRRTRAVGRLADGARRAEGPPSLPDDGLAAAIRRLPVRQRIALVLHHLDGLPVREVADAMGVAEGTVKSQLHDARANLRTMLEVDDD</sequence>
<evidence type="ECO:0000256" key="4">
    <source>
        <dbReference type="ARBA" id="ARBA00023125"/>
    </source>
</evidence>
<dbReference type="PANTHER" id="PTHR43133:SF8">
    <property type="entry name" value="RNA POLYMERASE SIGMA FACTOR HI_1459-RELATED"/>
    <property type="match status" value="1"/>
</dbReference>
<keyword evidence="5" id="KW-0804">Transcription</keyword>
<dbReference type="CDD" id="cd06171">
    <property type="entry name" value="Sigma70_r4"/>
    <property type="match status" value="1"/>
</dbReference>
<feature type="domain" description="RNA polymerase sigma factor 70 region 4 type 2" evidence="6">
    <location>
        <begin position="137"/>
        <end position="187"/>
    </location>
</feature>
<proteinExistence type="inferred from homology"/>
<dbReference type="KEGG" id="atq:GH723_16485"/>
<dbReference type="PANTHER" id="PTHR43133">
    <property type="entry name" value="RNA POLYMERASE ECF-TYPE SIGMA FACTO"/>
    <property type="match status" value="1"/>
</dbReference>
<organism evidence="7 8">
    <name type="scientific">Actinomarinicola tropica</name>
    <dbReference type="NCBI Taxonomy" id="2789776"/>
    <lineage>
        <taxon>Bacteria</taxon>
        <taxon>Bacillati</taxon>
        <taxon>Actinomycetota</taxon>
        <taxon>Acidimicrobiia</taxon>
        <taxon>Acidimicrobiales</taxon>
        <taxon>Iamiaceae</taxon>
        <taxon>Actinomarinicola</taxon>
    </lineage>
</organism>
<keyword evidence="8" id="KW-1185">Reference proteome</keyword>
<comment type="similarity">
    <text evidence="1">Belongs to the sigma-70 factor family. ECF subfamily.</text>
</comment>